<evidence type="ECO:0000259" key="3">
    <source>
        <dbReference type="PROSITE" id="PS51352"/>
    </source>
</evidence>
<dbReference type="CDD" id="cd02966">
    <property type="entry name" value="TlpA_like_family"/>
    <property type="match status" value="1"/>
</dbReference>
<keyword evidence="1" id="KW-0676">Redox-active center</keyword>
<dbReference type="InterPro" id="IPR013766">
    <property type="entry name" value="Thioredoxin_domain"/>
</dbReference>
<dbReference type="InterPro" id="IPR036249">
    <property type="entry name" value="Thioredoxin-like_sf"/>
</dbReference>
<feature type="domain" description="Thioredoxin" evidence="3">
    <location>
        <begin position="46"/>
        <end position="195"/>
    </location>
</feature>
<evidence type="ECO:0000256" key="1">
    <source>
        <dbReference type="ARBA" id="ARBA00023284"/>
    </source>
</evidence>
<dbReference type="InterPro" id="IPR050553">
    <property type="entry name" value="Thioredoxin_ResA/DsbE_sf"/>
</dbReference>
<dbReference type="Gene3D" id="3.40.30.10">
    <property type="entry name" value="Glutaredoxin"/>
    <property type="match status" value="1"/>
</dbReference>
<feature type="transmembrane region" description="Helical" evidence="2">
    <location>
        <begin position="16"/>
        <end position="36"/>
    </location>
</feature>
<dbReference type="SUPFAM" id="SSF52833">
    <property type="entry name" value="Thioredoxin-like"/>
    <property type="match status" value="1"/>
</dbReference>
<gene>
    <name evidence="4" type="ORF">ACFS5N_16795</name>
</gene>
<dbReference type="Pfam" id="PF00578">
    <property type="entry name" value="AhpC-TSA"/>
    <property type="match status" value="1"/>
</dbReference>
<organism evidence="4 5">
    <name type="scientific">Mucilaginibacter ximonensis</name>
    <dbReference type="NCBI Taxonomy" id="538021"/>
    <lineage>
        <taxon>Bacteria</taxon>
        <taxon>Pseudomonadati</taxon>
        <taxon>Bacteroidota</taxon>
        <taxon>Sphingobacteriia</taxon>
        <taxon>Sphingobacteriales</taxon>
        <taxon>Sphingobacteriaceae</taxon>
        <taxon>Mucilaginibacter</taxon>
    </lineage>
</organism>
<keyword evidence="2" id="KW-0812">Transmembrane</keyword>
<dbReference type="PANTHER" id="PTHR42852:SF13">
    <property type="entry name" value="PROTEIN DIPZ"/>
    <property type="match status" value="1"/>
</dbReference>
<evidence type="ECO:0000313" key="5">
    <source>
        <dbReference type="Proteomes" id="UP001597557"/>
    </source>
</evidence>
<dbReference type="PANTHER" id="PTHR42852">
    <property type="entry name" value="THIOL:DISULFIDE INTERCHANGE PROTEIN DSBE"/>
    <property type="match status" value="1"/>
</dbReference>
<reference evidence="5" key="1">
    <citation type="journal article" date="2019" name="Int. J. Syst. Evol. Microbiol.">
        <title>The Global Catalogue of Microorganisms (GCM) 10K type strain sequencing project: providing services to taxonomists for standard genome sequencing and annotation.</title>
        <authorList>
            <consortium name="The Broad Institute Genomics Platform"/>
            <consortium name="The Broad Institute Genome Sequencing Center for Infectious Disease"/>
            <person name="Wu L."/>
            <person name="Ma J."/>
        </authorList>
    </citation>
    <scope>NUCLEOTIDE SEQUENCE [LARGE SCALE GENOMIC DNA]</scope>
    <source>
        <strain evidence="5">KCTC 22437</strain>
    </source>
</reference>
<keyword evidence="5" id="KW-1185">Reference proteome</keyword>
<name>A0ABW5YFI1_9SPHI</name>
<dbReference type="PROSITE" id="PS00194">
    <property type="entry name" value="THIOREDOXIN_1"/>
    <property type="match status" value="1"/>
</dbReference>
<accession>A0ABW5YFI1</accession>
<sequence length="198" mass="21958">MNKFKALLTRKNLGNAVFLIICVVIVVSPAAKALLIRAMMYIGLMRPPTQSTASYSAPAIPAKLFLKSSTDSLITMEKLKGKIVIINFWATWCPPCRAEMLALAELYKHYQKDPGIVILPVDVDGDLARSKHFMETYQYYLPVYKLAADLPAQLNFESIPTTIVLDSKSRIAAKHSGAANYADPAFYGFIDQLLKAAR</sequence>
<dbReference type="EMBL" id="JBHUPD010000003">
    <property type="protein sequence ID" value="MFD2874143.1"/>
    <property type="molecule type" value="Genomic_DNA"/>
</dbReference>
<dbReference type="Proteomes" id="UP001597557">
    <property type="component" value="Unassembled WGS sequence"/>
</dbReference>
<evidence type="ECO:0000256" key="2">
    <source>
        <dbReference type="SAM" id="Phobius"/>
    </source>
</evidence>
<proteinExistence type="predicted"/>
<dbReference type="InterPro" id="IPR017937">
    <property type="entry name" value="Thioredoxin_CS"/>
</dbReference>
<dbReference type="PROSITE" id="PS51352">
    <property type="entry name" value="THIOREDOXIN_2"/>
    <property type="match status" value="1"/>
</dbReference>
<evidence type="ECO:0000313" key="4">
    <source>
        <dbReference type="EMBL" id="MFD2874143.1"/>
    </source>
</evidence>
<dbReference type="InterPro" id="IPR000866">
    <property type="entry name" value="AhpC/TSA"/>
</dbReference>
<comment type="caution">
    <text evidence="4">The sequence shown here is derived from an EMBL/GenBank/DDBJ whole genome shotgun (WGS) entry which is preliminary data.</text>
</comment>
<keyword evidence="2" id="KW-1133">Transmembrane helix</keyword>
<dbReference type="RefSeq" id="WP_377188231.1">
    <property type="nucleotide sequence ID" value="NZ_JBHUPD010000003.1"/>
</dbReference>
<keyword evidence="2" id="KW-0472">Membrane</keyword>
<protein>
    <submittedName>
        <fullName evidence="4">TlpA family protein disulfide reductase</fullName>
    </submittedName>
</protein>